<evidence type="ECO:0000313" key="4">
    <source>
        <dbReference type="Proteomes" id="UP000465360"/>
    </source>
</evidence>
<gene>
    <name evidence="3" type="primary">lprB_2</name>
    <name evidence="3" type="ORF">MBOU_59450</name>
</gene>
<evidence type="ECO:0000313" key="3">
    <source>
        <dbReference type="EMBL" id="GFG93903.1"/>
    </source>
</evidence>
<evidence type="ECO:0000256" key="2">
    <source>
        <dbReference type="SAM" id="SignalP"/>
    </source>
</evidence>
<dbReference type="Proteomes" id="UP000465360">
    <property type="component" value="Unassembled WGS sequence"/>
</dbReference>
<proteinExistence type="predicted"/>
<accession>A0A7I9YZ62</accession>
<keyword evidence="2" id="KW-0732">Signal</keyword>
<keyword evidence="3" id="KW-0449">Lipoprotein</keyword>
<sequence>MMSTTKPVSRKAFALLLLAALHLPLVAACDGDKSGGGPPTDASTTSAKPAAKHGPSFPECGGVTDETISRLTGISGVVATARNSVGCQWLVNGSISGPWFSFSWYRGSPIGRERKNEELSRSHVEDITIDGHHGFIAIARDARLGDRLCDVGIQFNDDFFEWSAQFIRKPFPNPCDIVTELARQTIAAAE</sequence>
<keyword evidence="4" id="KW-1185">Reference proteome</keyword>
<dbReference type="PROSITE" id="PS51257">
    <property type="entry name" value="PROKAR_LIPOPROTEIN"/>
    <property type="match status" value="1"/>
</dbReference>
<dbReference type="AlphaFoldDB" id="A0A7I9YZ62"/>
<name>A0A7I9YZ62_MYCBU</name>
<feature type="region of interest" description="Disordered" evidence="1">
    <location>
        <begin position="32"/>
        <end position="60"/>
    </location>
</feature>
<organism evidence="3 4">
    <name type="scientific">Mycobacterium bourgelatii</name>
    <dbReference type="NCBI Taxonomy" id="1273442"/>
    <lineage>
        <taxon>Bacteria</taxon>
        <taxon>Bacillati</taxon>
        <taxon>Actinomycetota</taxon>
        <taxon>Actinomycetes</taxon>
        <taxon>Mycobacteriales</taxon>
        <taxon>Mycobacteriaceae</taxon>
        <taxon>Mycobacterium</taxon>
    </lineage>
</organism>
<dbReference type="EMBL" id="BLKZ01000002">
    <property type="protein sequence ID" value="GFG93903.1"/>
    <property type="molecule type" value="Genomic_DNA"/>
</dbReference>
<evidence type="ECO:0000256" key="1">
    <source>
        <dbReference type="SAM" id="MobiDB-lite"/>
    </source>
</evidence>
<feature type="chain" id="PRO_5039539649" evidence="2">
    <location>
        <begin position="28"/>
        <end position="190"/>
    </location>
</feature>
<dbReference type="InterPro" id="IPR024520">
    <property type="entry name" value="DUF3558"/>
</dbReference>
<protein>
    <submittedName>
        <fullName evidence="3">Putative lipoprotein LprB</fullName>
    </submittedName>
</protein>
<dbReference type="RefSeq" id="WP_163719557.1">
    <property type="nucleotide sequence ID" value="NZ_BLKZ01000002.1"/>
</dbReference>
<feature type="signal peptide" evidence="2">
    <location>
        <begin position="1"/>
        <end position="27"/>
    </location>
</feature>
<reference evidence="3 4" key="1">
    <citation type="journal article" date="2019" name="Emerg. Microbes Infect.">
        <title>Comprehensive subspecies identification of 175 nontuberculous mycobacteria species based on 7547 genomic profiles.</title>
        <authorList>
            <person name="Matsumoto Y."/>
            <person name="Kinjo T."/>
            <person name="Motooka D."/>
            <person name="Nabeya D."/>
            <person name="Jung N."/>
            <person name="Uechi K."/>
            <person name="Horii T."/>
            <person name="Iida T."/>
            <person name="Fujita J."/>
            <person name="Nakamura S."/>
        </authorList>
    </citation>
    <scope>NUCLEOTIDE SEQUENCE [LARGE SCALE GENOMIC DNA]</scope>
    <source>
        <strain evidence="3 4">JCM 30725</strain>
    </source>
</reference>
<comment type="caution">
    <text evidence="3">The sequence shown here is derived from an EMBL/GenBank/DDBJ whole genome shotgun (WGS) entry which is preliminary data.</text>
</comment>
<dbReference type="Pfam" id="PF12079">
    <property type="entry name" value="DUF3558"/>
    <property type="match status" value="1"/>
</dbReference>